<sequence>MDKAFWLQRFFLVTKLVFAVLMVGELMKGHAVDVALWNSLVWSLLSSAIYTGASVYKLHPDETRALCRDVFTD</sequence>
<keyword evidence="3" id="KW-1185">Reference proteome</keyword>
<keyword evidence="1" id="KW-0812">Transmembrane</keyword>
<keyword evidence="1" id="KW-1133">Transmembrane helix</keyword>
<evidence type="ECO:0000313" key="3">
    <source>
        <dbReference type="Proteomes" id="UP001595530"/>
    </source>
</evidence>
<reference evidence="3" key="1">
    <citation type="journal article" date="2019" name="Int. J. Syst. Evol. Microbiol.">
        <title>The Global Catalogue of Microorganisms (GCM) 10K type strain sequencing project: providing services to taxonomists for standard genome sequencing and annotation.</title>
        <authorList>
            <consortium name="The Broad Institute Genomics Platform"/>
            <consortium name="The Broad Institute Genome Sequencing Center for Infectious Disease"/>
            <person name="Wu L."/>
            <person name="Ma J."/>
        </authorList>
    </citation>
    <scope>NUCLEOTIDE SEQUENCE [LARGE SCALE GENOMIC DNA]</scope>
    <source>
        <strain evidence="3">KCTC 42986</strain>
    </source>
</reference>
<dbReference type="RefSeq" id="WP_390323786.1">
    <property type="nucleotide sequence ID" value="NZ_JBHRTP010000023.1"/>
</dbReference>
<feature type="transmembrane region" description="Helical" evidence="1">
    <location>
        <begin position="6"/>
        <end position="23"/>
    </location>
</feature>
<name>A0ABV7F155_9BURK</name>
<accession>A0ABV7F155</accession>
<protein>
    <submittedName>
        <fullName evidence="2">Uncharacterized protein</fullName>
    </submittedName>
</protein>
<evidence type="ECO:0000256" key="1">
    <source>
        <dbReference type="SAM" id="Phobius"/>
    </source>
</evidence>
<proteinExistence type="predicted"/>
<keyword evidence="1" id="KW-0472">Membrane</keyword>
<feature type="transmembrane region" description="Helical" evidence="1">
    <location>
        <begin position="35"/>
        <end position="56"/>
    </location>
</feature>
<dbReference type="EMBL" id="JBHRTP010000023">
    <property type="protein sequence ID" value="MFC3107991.1"/>
    <property type="molecule type" value="Genomic_DNA"/>
</dbReference>
<organism evidence="2 3">
    <name type="scientific">Undibacterium arcticum</name>
    <dbReference type="NCBI Taxonomy" id="1762892"/>
    <lineage>
        <taxon>Bacteria</taxon>
        <taxon>Pseudomonadati</taxon>
        <taxon>Pseudomonadota</taxon>
        <taxon>Betaproteobacteria</taxon>
        <taxon>Burkholderiales</taxon>
        <taxon>Oxalobacteraceae</taxon>
        <taxon>Undibacterium</taxon>
    </lineage>
</organism>
<evidence type="ECO:0000313" key="2">
    <source>
        <dbReference type="EMBL" id="MFC3107991.1"/>
    </source>
</evidence>
<comment type="caution">
    <text evidence="2">The sequence shown here is derived from an EMBL/GenBank/DDBJ whole genome shotgun (WGS) entry which is preliminary data.</text>
</comment>
<gene>
    <name evidence="2" type="ORF">ACFOFO_08455</name>
</gene>
<dbReference type="Proteomes" id="UP001595530">
    <property type="component" value="Unassembled WGS sequence"/>
</dbReference>